<protein>
    <recommendedName>
        <fullName evidence="4">Variable surface protein Vir35</fullName>
    </recommendedName>
</protein>
<keyword evidence="1" id="KW-0812">Transmembrane</keyword>
<proteinExistence type="predicted"/>
<dbReference type="AlphaFoldDB" id="A0A0J9SQC9"/>
<name>A0A0J9SQC9_PLAV1</name>
<feature type="transmembrane region" description="Helical" evidence="1">
    <location>
        <begin position="12"/>
        <end position="32"/>
    </location>
</feature>
<keyword evidence="1" id="KW-0472">Membrane</keyword>
<dbReference type="EMBL" id="KQ234862">
    <property type="protein sequence ID" value="KMZ84217.1"/>
    <property type="molecule type" value="Genomic_DNA"/>
</dbReference>
<accession>A0A0J9SQC9</accession>
<keyword evidence="1" id="KW-1133">Transmembrane helix</keyword>
<evidence type="ECO:0000313" key="2">
    <source>
        <dbReference type="EMBL" id="KMZ84217.1"/>
    </source>
</evidence>
<sequence>MELFGNYKLRDSIKFVVLLKFFTYIFLILNPIKDVCTLEKSLNIRYEEDGLLNIRYNRLLAKHKLKKNLYKTEIKQKHFTNGMNEITKNEGGNISPYSYLKKDGLTELDAYKKSYKNRQSKKNALGKLECYCEKIVFDKIGYIDNLSEKMRNDKNSFKKKIYSKIGYPLIIFALVPFLGLAVPLFFQEYNPYIKYWCFSDCTEKHGKENDVKGHDETEYNKTIISENQWSIITTMNKVFLYLSIIIVLLVVIYILIKVIKYEKLKAGKGKMKIEEYCRFCKDIL</sequence>
<organism evidence="2 3">
    <name type="scientific">Plasmodium vivax (strain Brazil I)</name>
    <dbReference type="NCBI Taxonomy" id="1033975"/>
    <lineage>
        <taxon>Eukaryota</taxon>
        <taxon>Sar</taxon>
        <taxon>Alveolata</taxon>
        <taxon>Apicomplexa</taxon>
        <taxon>Aconoidasida</taxon>
        <taxon>Haemosporida</taxon>
        <taxon>Plasmodiidae</taxon>
        <taxon>Plasmodium</taxon>
        <taxon>Plasmodium (Plasmodium)</taxon>
    </lineage>
</organism>
<reference evidence="2 3" key="1">
    <citation type="submission" date="2011-08" db="EMBL/GenBank/DDBJ databases">
        <title>The Genome Sequence of Plasmodium vivax Brazil I.</title>
        <authorList>
            <consortium name="The Broad Institute Genome Sequencing Platform"/>
            <consortium name="The Broad Institute Genome Sequencing Center for Infectious Disease"/>
            <person name="Neafsey D."/>
            <person name="Carlton J."/>
            <person name="Barnwell J."/>
            <person name="Collins W."/>
            <person name="Escalante A."/>
            <person name="Mullikin J."/>
            <person name="Saul A."/>
            <person name="Guigo R."/>
            <person name="Camara F."/>
            <person name="Young S.K."/>
            <person name="Zeng Q."/>
            <person name="Gargeya S."/>
            <person name="Fitzgerald M."/>
            <person name="Haas B."/>
            <person name="Abouelleil A."/>
            <person name="Alvarado L."/>
            <person name="Arachchi H.M."/>
            <person name="Berlin A."/>
            <person name="Brown A."/>
            <person name="Chapman S.B."/>
            <person name="Chen Z."/>
            <person name="Dunbar C."/>
            <person name="Freedman E."/>
            <person name="Gearin G."/>
            <person name="Gellesch M."/>
            <person name="Goldberg J."/>
            <person name="Griggs A."/>
            <person name="Gujja S."/>
            <person name="Heiman D."/>
            <person name="Howarth C."/>
            <person name="Larson L."/>
            <person name="Lui A."/>
            <person name="MacDonald P.J.P."/>
            <person name="Montmayeur A."/>
            <person name="Murphy C."/>
            <person name="Neiman D."/>
            <person name="Pearson M."/>
            <person name="Priest M."/>
            <person name="Roberts A."/>
            <person name="Saif S."/>
            <person name="Shea T."/>
            <person name="Shenoy N."/>
            <person name="Sisk P."/>
            <person name="Stolte C."/>
            <person name="Sykes S."/>
            <person name="Wortman J."/>
            <person name="Nusbaum C."/>
            <person name="Birren B."/>
        </authorList>
    </citation>
    <scope>NUCLEOTIDE SEQUENCE [LARGE SCALE GENOMIC DNA]</scope>
    <source>
        <strain evidence="2 3">Brazil I</strain>
    </source>
</reference>
<feature type="transmembrane region" description="Helical" evidence="1">
    <location>
        <begin position="165"/>
        <end position="186"/>
    </location>
</feature>
<dbReference type="InterPro" id="IPR022139">
    <property type="entry name" value="Fam-L/Fam-M-like_plasmodium"/>
</dbReference>
<evidence type="ECO:0000313" key="3">
    <source>
        <dbReference type="Proteomes" id="UP000053327"/>
    </source>
</evidence>
<feature type="transmembrane region" description="Helical" evidence="1">
    <location>
        <begin position="238"/>
        <end position="256"/>
    </location>
</feature>
<dbReference type="Proteomes" id="UP000053327">
    <property type="component" value="Unassembled WGS sequence"/>
</dbReference>
<gene>
    <name evidence="2" type="ORF">PVBG_06297</name>
</gene>
<evidence type="ECO:0000256" key="1">
    <source>
        <dbReference type="SAM" id="Phobius"/>
    </source>
</evidence>
<dbReference type="Pfam" id="PF12420">
    <property type="entry name" value="DUF3671"/>
    <property type="match status" value="1"/>
</dbReference>
<evidence type="ECO:0008006" key="4">
    <source>
        <dbReference type="Google" id="ProtNLM"/>
    </source>
</evidence>